<evidence type="ECO:0000313" key="2">
    <source>
        <dbReference type="EMBL" id="POW01637.1"/>
    </source>
</evidence>
<dbReference type="VEuPathDB" id="FungiDB:PSHT_08160"/>
<feature type="non-terminal residue" evidence="2">
    <location>
        <position position="1"/>
    </location>
</feature>
<comment type="caution">
    <text evidence="2">The sequence shown here is derived from an EMBL/GenBank/DDBJ whole genome shotgun (WGS) entry which is preliminary data.</text>
</comment>
<keyword evidence="1" id="KW-0472">Membrane</keyword>
<keyword evidence="1" id="KW-1133">Transmembrane helix</keyword>
<dbReference type="AlphaFoldDB" id="A0A2S4UWH4"/>
<dbReference type="VEuPathDB" id="FungiDB:PSTT_12346"/>
<keyword evidence="3" id="KW-1185">Reference proteome</keyword>
<organism evidence="2 3">
    <name type="scientific">Puccinia striiformis</name>
    <dbReference type="NCBI Taxonomy" id="27350"/>
    <lineage>
        <taxon>Eukaryota</taxon>
        <taxon>Fungi</taxon>
        <taxon>Dikarya</taxon>
        <taxon>Basidiomycota</taxon>
        <taxon>Pucciniomycotina</taxon>
        <taxon>Pucciniomycetes</taxon>
        <taxon>Pucciniales</taxon>
        <taxon>Pucciniaceae</taxon>
        <taxon>Puccinia</taxon>
    </lineage>
</organism>
<proteinExistence type="predicted"/>
<protein>
    <submittedName>
        <fullName evidence="2">Uncharacterized protein</fullName>
    </submittedName>
</protein>
<accession>A0A2S4UWH4</accession>
<feature type="transmembrane region" description="Helical" evidence="1">
    <location>
        <begin position="20"/>
        <end position="43"/>
    </location>
</feature>
<evidence type="ECO:0000313" key="3">
    <source>
        <dbReference type="Proteomes" id="UP000239156"/>
    </source>
</evidence>
<evidence type="ECO:0000256" key="1">
    <source>
        <dbReference type="SAM" id="Phobius"/>
    </source>
</evidence>
<name>A0A2S4UWH4_9BASI</name>
<keyword evidence="1" id="KW-0812">Transmembrane</keyword>
<sequence length="65" mass="7171">PMLPYLPVEFDWENFLATTLLDALGNTIMCALAGLVIAVTLIIHKLLTPQQDKFTKQQLTAISKG</sequence>
<dbReference type="Proteomes" id="UP000239156">
    <property type="component" value="Unassembled WGS sequence"/>
</dbReference>
<gene>
    <name evidence="2" type="ORF">PSTT_12346</name>
</gene>
<dbReference type="EMBL" id="PKSL01000155">
    <property type="protein sequence ID" value="POW01637.1"/>
    <property type="molecule type" value="Genomic_DNA"/>
</dbReference>
<reference evidence="2" key="1">
    <citation type="submission" date="2017-12" db="EMBL/GenBank/DDBJ databases">
        <title>Gene loss provides genomic basis for host adaptation in cereal stripe rust fungi.</title>
        <authorList>
            <person name="Xia C."/>
        </authorList>
    </citation>
    <scope>NUCLEOTIDE SEQUENCE [LARGE SCALE GENOMIC DNA]</scope>
    <source>
        <strain evidence="2">93-210</strain>
    </source>
</reference>